<evidence type="ECO:0000313" key="6">
    <source>
        <dbReference type="Proteomes" id="UP001056109"/>
    </source>
</evidence>
<keyword evidence="3" id="KW-0732">Signal</keyword>
<accession>A0ABY5AG57</accession>
<dbReference type="SUPFAM" id="SSF50370">
    <property type="entry name" value="Ricin B-like lectins"/>
    <property type="match status" value="1"/>
</dbReference>
<keyword evidence="2" id="KW-0472">Membrane</keyword>
<dbReference type="CDD" id="cd00161">
    <property type="entry name" value="beta-trefoil_Ricin-like"/>
    <property type="match status" value="1"/>
</dbReference>
<evidence type="ECO:0000256" key="3">
    <source>
        <dbReference type="SAM" id="SignalP"/>
    </source>
</evidence>
<feature type="transmembrane region" description="Helical" evidence="2">
    <location>
        <begin position="909"/>
        <end position="928"/>
    </location>
</feature>
<evidence type="ECO:0000256" key="1">
    <source>
        <dbReference type="SAM" id="MobiDB-lite"/>
    </source>
</evidence>
<sequence>MKHRARWGTACAMFTATLVSVAGITPAFAGDVYYEYTPMDQSQMRAVKADSVANNEGSNGPIGLVLDNNRDTYWHTAYSDTGKDPLPHYFVIDLGKKVDNLGQITLTPRQSSNGSGRIGQYVVQTSVDDRCMVSDSLDQVEFTEAASGERESGDAYDSANLVDFAINFAPREARCVKVIYNSAWGGNAGEEEVATLAEFNAATAVETDTPPAPQPPTPDDKNNGTGIITVESYDGKTWKNPSDTPAWPFIDKDGQFRYLHAAALYGPNDPRHWQFFKGPDMDRMVPDQELNNSGTNPNTTVFCNNSPTGVESSYAPALNYHAHKNYCDLINIWVDPDTGDWYGLVHNEFTPQPFGDGLHYDSIDYAVSHDQGKNWEIPGHVITSPYSTLRGDNEAFPGRTYYYGDGDPRLYVDYSSGYFYALYGSRIVNKGGSWVAFHEHAARAPISGKMKTGTWQKWYNGKWEEPGIGGKESNMVPVTEENPTGYTPIDKEYNPKNLGTAQEQIRDGLMPDTSPLFVMDITYNAYLGLYIGQPQHKDQSGNASQEYYATDNLATQKWVKIGDTGDAYQSASWYRWFLDTANKTNTAIVGKNFRAYCSFGCKGGKYSDLINLSVTTDEPYEPIDASKVYTIANGSDAKLMIGPDGSTVQGGSEVTRANGAWTFTFRDDGSYLILSQDGKALGVDSTTQAGRAWDAPLMVSDLDETNIGQQWFIVPTTDPVTGEVADSLRLINRYSGLTLAINGEGAATAPQRSWDGEDVSVTNYAAVAHQELVLTEFVDPKPDQPGTEMTPAVALSKEILTQGEDQIITVTGLKPGTEVNIVVHSDPLKIGTFTANEKGMIEITWTLPRDFALGDHTVEISGATFTTIKANFTVTAATIAKPTQPQPVPQDSGQNSGHTSGKNLAKTGIAVPGLFLISTLLVGCGIVLQRRTNSRA</sequence>
<keyword evidence="2" id="KW-0812">Transmembrane</keyword>
<feature type="region of interest" description="Disordered" evidence="1">
    <location>
        <begin position="205"/>
        <end position="225"/>
    </location>
</feature>
<dbReference type="EMBL" id="CP099547">
    <property type="protein sequence ID" value="USR79042.1"/>
    <property type="molecule type" value="Genomic_DNA"/>
</dbReference>
<dbReference type="RefSeq" id="WP_252672912.1">
    <property type="nucleotide sequence ID" value="NZ_CP099547.1"/>
</dbReference>
<evidence type="ECO:0000259" key="4">
    <source>
        <dbReference type="Pfam" id="PF00754"/>
    </source>
</evidence>
<organism evidence="5 6">
    <name type="scientific">Arcanobacterium pinnipediorum</name>
    <dbReference type="NCBI Taxonomy" id="1503041"/>
    <lineage>
        <taxon>Bacteria</taxon>
        <taxon>Bacillati</taxon>
        <taxon>Actinomycetota</taxon>
        <taxon>Actinomycetes</taxon>
        <taxon>Actinomycetales</taxon>
        <taxon>Actinomycetaceae</taxon>
        <taxon>Arcanobacterium</taxon>
    </lineage>
</organism>
<protein>
    <submittedName>
        <fullName evidence="5">Discoidin domain-containing protein</fullName>
    </submittedName>
</protein>
<dbReference type="InterPro" id="IPR000421">
    <property type="entry name" value="FA58C"/>
</dbReference>
<feature type="region of interest" description="Disordered" evidence="1">
    <location>
        <begin position="880"/>
        <end position="901"/>
    </location>
</feature>
<dbReference type="Gene3D" id="2.60.120.260">
    <property type="entry name" value="Galactose-binding domain-like"/>
    <property type="match status" value="1"/>
</dbReference>
<dbReference type="InterPro" id="IPR035992">
    <property type="entry name" value="Ricin_B-like_lectins"/>
</dbReference>
<dbReference type="Proteomes" id="UP001056109">
    <property type="component" value="Chromosome"/>
</dbReference>
<dbReference type="InterPro" id="IPR008979">
    <property type="entry name" value="Galactose-bd-like_sf"/>
</dbReference>
<feature type="domain" description="F5/8 type C" evidence="4">
    <location>
        <begin position="55"/>
        <end position="187"/>
    </location>
</feature>
<dbReference type="Pfam" id="PF00754">
    <property type="entry name" value="F5_F8_type_C"/>
    <property type="match status" value="1"/>
</dbReference>
<name>A0ABY5AG57_9ACTO</name>
<keyword evidence="2" id="KW-1133">Transmembrane helix</keyword>
<keyword evidence="6" id="KW-1185">Reference proteome</keyword>
<feature type="compositionally biased region" description="Polar residues" evidence="1">
    <location>
        <begin position="889"/>
        <end position="901"/>
    </location>
</feature>
<evidence type="ECO:0000256" key="2">
    <source>
        <dbReference type="SAM" id="Phobius"/>
    </source>
</evidence>
<dbReference type="Gene3D" id="2.80.10.50">
    <property type="match status" value="1"/>
</dbReference>
<dbReference type="SUPFAM" id="SSF49785">
    <property type="entry name" value="Galactose-binding domain-like"/>
    <property type="match status" value="1"/>
</dbReference>
<dbReference type="PROSITE" id="PS50231">
    <property type="entry name" value="RICIN_B_LECTIN"/>
    <property type="match status" value="1"/>
</dbReference>
<proteinExistence type="predicted"/>
<feature type="signal peptide" evidence="3">
    <location>
        <begin position="1"/>
        <end position="29"/>
    </location>
</feature>
<feature type="chain" id="PRO_5045071271" evidence="3">
    <location>
        <begin position="30"/>
        <end position="936"/>
    </location>
</feature>
<evidence type="ECO:0000313" key="5">
    <source>
        <dbReference type="EMBL" id="USR79042.1"/>
    </source>
</evidence>
<reference evidence="5" key="1">
    <citation type="submission" date="2022-06" db="EMBL/GenBank/DDBJ databases">
        <title>Complete Genome Sequence of Arcanobacterium pinnipediorum strain DSM 28752 isolated from a harbour seal.</title>
        <authorList>
            <person name="Borowiak M."/>
            <person name="Kreitlow A."/>
            <person name="Alssahen M."/>
            <person name="Malorny B."/>
            <person name="Laemmler C."/>
            <person name="Prenger-Berninghoff E."/>
            <person name="Siebert U."/>
            <person name="Ploetz M."/>
            <person name="Abdulmawjood A."/>
        </authorList>
    </citation>
    <scope>NUCLEOTIDE SEQUENCE</scope>
    <source>
        <strain evidence="5">DSM 28752</strain>
    </source>
</reference>
<gene>
    <name evidence="5" type="ORF">NG665_06530</name>
</gene>